<dbReference type="EMBL" id="JBHTAX010000005">
    <property type="protein sequence ID" value="MFC7192651.1"/>
    <property type="molecule type" value="Genomic_DNA"/>
</dbReference>
<dbReference type="GeneID" id="76058880"/>
<keyword evidence="2" id="KW-1185">Reference proteome</keyword>
<evidence type="ECO:0000313" key="2">
    <source>
        <dbReference type="Proteomes" id="UP001596417"/>
    </source>
</evidence>
<accession>A0ABD5YTP8</accession>
<organism evidence="1 2">
    <name type="scientific">Halocatena marina</name>
    <dbReference type="NCBI Taxonomy" id="2934937"/>
    <lineage>
        <taxon>Archaea</taxon>
        <taxon>Methanobacteriati</taxon>
        <taxon>Methanobacteriota</taxon>
        <taxon>Stenosarchaea group</taxon>
        <taxon>Halobacteria</taxon>
        <taxon>Halobacteriales</taxon>
        <taxon>Natronomonadaceae</taxon>
        <taxon>Halocatena</taxon>
    </lineage>
</organism>
<name>A0ABD5YTP8_9EURY</name>
<protein>
    <submittedName>
        <fullName evidence="1">Uncharacterized protein</fullName>
    </submittedName>
</protein>
<gene>
    <name evidence="1" type="ORF">ACFQL7_24485</name>
</gene>
<reference evidence="1 2" key="1">
    <citation type="journal article" date="2019" name="Int. J. Syst. Evol. Microbiol.">
        <title>The Global Catalogue of Microorganisms (GCM) 10K type strain sequencing project: providing services to taxonomists for standard genome sequencing and annotation.</title>
        <authorList>
            <consortium name="The Broad Institute Genomics Platform"/>
            <consortium name="The Broad Institute Genome Sequencing Center for Infectious Disease"/>
            <person name="Wu L."/>
            <person name="Ma J."/>
        </authorList>
    </citation>
    <scope>NUCLEOTIDE SEQUENCE [LARGE SCALE GENOMIC DNA]</scope>
    <source>
        <strain evidence="1 2">RDMS1</strain>
    </source>
</reference>
<dbReference type="RefSeq" id="WP_264556655.1">
    <property type="nucleotide sequence ID" value="NZ_CP109981.1"/>
</dbReference>
<proteinExistence type="predicted"/>
<dbReference type="Proteomes" id="UP001596417">
    <property type="component" value="Unassembled WGS sequence"/>
</dbReference>
<comment type="caution">
    <text evidence="1">The sequence shown here is derived from an EMBL/GenBank/DDBJ whole genome shotgun (WGS) entry which is preliminary data.</text>
</comment>
<sequence length="105" mass="11698">MARNFPTSCARAMVRDFILILPTPCWGVRAASIGARQLRGGVDTLVQPLADAVFEPVIDDEYDLSEADRAFIDMQTRIASASSLYIHSVQQWDDLTSRRIDAQGR</sequence>
<dbReference type="AlphaFoldDB" id="A0ABD5YTP8"/>
<evidence type="ECO:0000313" key="1">
    <source>
        <dbReference type="EMBL" id="MFC7192651.1"/>
    </source>
</evidence>